<keyword evidence="4" id="KW-1185">Reference proteome</keyword>
<dbReference type="InterPro" id="IPR043519">
    <property type="entry name" value="NT_sf"/>
</dbReference>
<dbReference type="Pfam" id="PF02410">
    <property type="entry name" value="RsfS"/>
    <property type="match status" value="1"/>
</dbReference>
<dbReference type="InterPro" id="IPR004394">
    <property type="entry name" value="Iojap/RsfS/C7orf30"/>
</dbReference>
<dbReference type="GO" id="GO:0017148">
    <property type="term" value="P:negative regulation of translation"/>
    <property type="evidence" value="ECO:0007669"/>
    <property type="project" value="UniProtKB-UniRule"/>
</dbReference>
<accession>A0A1I3Y557</accession>
<dbReference type="GO" id="GO:0090071">
    <property type="term" value="P:negative regulation of ribosome biogenesis"/>
    <property type="evidence" value="ECO:0007669"/>
    <property type="project" value="UniProtKB-UniRule"/>
</dbReference>
<dbReference type="PANTHER" id="PTHR21043">
    <property type="entry name" value="IOJAP SUPERFAMILY ORTHOLOG"/>
    <property type="match status" value="1"/>
</dbReference>
<dbReference type="EMBL" id="FOSN01000005">
    <property type="protein sequence ID" value="SFK27077.1"/>
    <property type="molecule type" value="Genomic_DNA"/>
</dbReference>
<gene>
    <name evidence="2" type="primary">rsfS</name>
    <name evidence="3" type="ORF">SAMN05444581_10518</name>
</gene>
<dbReference type="RefSeq" id="WP_425284376.1">
    <property type="nucleotide sequence ID" value="NZ_FOSN01000005.1"/>
</dbReference>
<dbReference type="GO" id="GO:0005737">
    <property type="term" value="C:cytoplasm"/>
    <property type="evidence" value="ECO:0007669"/>
    <property type="project" value="UniProtKB-SubCell"/>
</dbReference>
<keyword evidence="2" id="KW-0963">Cytoplasm</keyword>
<dbReference type="Proteomes" id="UP000198755">
    <property type="component" value="Unassembled WGS sequence"/>
</dbReference>
<dbReference type="Gene3D" id="3.30.460.10">
    <property type="entry name" value="Beta Polymerase, domain 2"/>
    <property type="match status" value="1"/>
</dbReference>
<evidence type="ECO:0000313" key="4">
    <source>
        <dbReference type="Proteomes" id="UP000198755"/>
    </source>
</evidence>
<dbReference type="GO" id="GO:0043023">
    <property type="term" value="F:ribosomal large subunit binding"/>
    <property type="evidence" value="ECO:0007669"/>
    <property type="project" value="TreeGrafter"/>
</dbReference>
<comment type="subcellular location">
    <subcellularLocation>
        <location evidence="2">Cytoplasm</location>
    </subcellularLocation>
</comment>
<evidence type="ECO:0000256" key="1">
    <source>
        <dbReference type="ARBA" id="ARBA00010574"/>
    </source>
</evidence>
<dbReference type="PANTHER" id="PTHR21043:SF0">
    <property type="entry name" value="MITOCHONDRIAL ASSEMBLY OF RIBOSOMAL LARGE SUBUNIT PROTEIN 1"/>
    <property type="match status" value="1"/>
</dbReference>
<keyword evidence="2" id="KW-0810">Translation regulation</keyword>
<keyword evidence="2" id="KW-0678">Repressor</keyword>
<sequence length="144" mass="15515">MRSERIDALNPTISEGAALPFHPVKGPSGLHSGALVRSVLTSLEDLKAEDIVLIDLHGKTSLADVMIIATGRSSVHVGAIADRVITAFKNASHAAPRAEGLQNCDWVLVDGGDAIVHIFKPEVRQFYNLEKMWGVDRPGELRAV</sequence>
<comment type="similarity">
    <text evidence="1 2">Belongs to the Iojap/RsfS family.</text>
</comment>
<dbReference type="AlphaFoldDB" id="A0A1I3Y557"/>
<comment type="function">
    <text evidence="2">Functions as a ribosomal silencing factor. Interacts with ribosomal protein uL14 (rplN), blocking formation of intersubunit bridge B8. Prevents association of the 30S and 50S ribosomal subunits and the formation of functional ribosomes, thus repressing translation.</text>
</comment>
<dbReference type="SUPFAM" id="SSF81301">
    <property type="entry name" value="Nucleotidyltransferase"/>
    <property type="match status" value="1"/>
</dbReference>
<comment type="subunit">
    <text evidence="2">Interacts with ribosomal protein uL14 (rplN).</text>
</comment>
<evidence type="ECO:0000256" key="2">
    <source>
        <dbReference type="HAMAP-Rule" id="MF_01477"/>
    </source>
</evidence>
<dbReference type="STRING" id="1612308.SAMN05444581_10518"/>
<name>A0A1I3Y557_9HYPH</name>
<reference evidence="3 4" key="1">
    <citation type="submission" date="2016-10" db="EMBL/GenBank/DDBJ databases">
        <authorList>
            <person name="de Groot N.N."/>
        </authorList>
    </citation>
    <scope>NUCLEOTIDE SEQUENCE [LARGE SCALE GENOMIC DNA]</scope>
    <source>
        <strain evidence="3 4">NE2</strain>
    </source>
</reference>
<organism evidence="3 4">
    <name type="scientific">Methylocapsa palsarum</name>
    <dbReference type="NCBI Taxonomy" id="1612308"/>
    <lineage>
        <taxon>Bacteria</taxon>
        <taxon>Pseudomonadati</taxon>
        <taxon>Pseudomonadota</taxon>
        <taxon>Alphaproteobacteria</taxon>
        <taxon>Hyphomicrobiales</taxon>
        <taxon>Beijerinckiaceae</taxon>
        <taxon>Methylocapsa</taxon>
    </lineage>
</organism>
<protein>
    <recommendedName>
        <fullName evidence="2">Ribosomal silencing factor RsfS</fullName>
    </recommendedName>
</protein>
<evidence type="ECO:0000313" key="3">
    <source>
        <dbReference type="EMBL" id="SFK27077.1"/>
    </source>
</evidence>
<dbReference type="GO" id="GO:0042256">
    <property type="term" value="P:cytosolic ribosome assembly"/>
    <property type="evidence" value="ECO:0007669"/>
    <property type="project" value="UniProtKB-UniRule"/>
</dbReference>
<dbReference type="HAMAP" id="MF_01477">
    <property type="entry name" value="Iojap_RsfS"/>
    <property type="match status" value="1"/>
</dbReference>
<proteinExistence type="inferred from homology"/>
<dbReference type="NCBIfam" id="TIGR00090">
    <property type="entry name" value="rsfS_iojap_ybeB"/>
    <property type="match status" value="1"/>
</dbReference>